<dbReference type="InParanoid" id="A0A6J0C735"/>
<proteinExistence type="predicted"/>
<keyword evidence="1" id="KW-0732">Signal</keyword>
<dbReference type="OrthoDB" id="5046242at2759"/>
<name>A0A6J0C735_NEOLC</name>
<dbReference type="GO" id="GO:0046592">
    <property type="term" value="F:polyamine oxidase activity"/>
    <property type="evidence" value="ECO:0007669"/>
    <property type="project" value="TreeGrafter"/>
</dbReference>
<evidence type="ECO:0000313" key="4">
    <source>
        <dbReference type="RefSeq" id="XP_015523151.2"/>
    </source>
</evidence>
<dbReference type="GeneID" id="107226755"/>
<dbReference type="Gene3D" id="3.50.50.60">
    <property type="entry name" value="FAD/NAD(P)-binding domain"/>
    <property type="match status" value="1"/>
</dbReference>
<feature type="domain" description="Amine oxidase" evidence="2">
    <location>
        <begin position="37"/>
        <end position="489"/>
    </location>
</feature>
<keyword evidence="3" id="KW-1185">Reference proteome</keyword>
<dbReference type="Gene3D" id="3.90.660.10">
    <property type="match status" value="1"/>
</dbReference>
<dbReference type="InterPro" id="IPR002937">
    <property type="entry name" value="Amino_oxidase"/>
</dbReference>
<dbReference type="RefSeq" id="XP_015523151.2">
    <property type="nucleotide sequence ID" value="XM_015667665.2"/>
</dbReference>
<dbReference type="InterPro" id="IPR036188">
    <property type="entry name" value="FAD/NAD-bd_sf"/>
</dbReference>
<dbReference type="PANTHER" id="PTHR10742">
    <property type="entry name" value="FLAVIN MONOAMINE OXIDASE"/>
    <property type="match status" value="1"/>
</dbReference>
<feature type="chain" id="PRO_5047280574" evidence="1">
    <location>
        <begin position="25"/>
        <end position="499"/>
    </location>
</feature>
<dbReference type="Proteomes" id="UP000829291">
    <property type="component" value="Chromosome 6"/>
</dbReference>
<dbReference type="SUPFAM" id="SSF51905">
    <property type="entry name" value="FAD/NAD(P)-binding domain"/>
    <property type="match status" value="1"/>
</dbReference>
<dbReference type="PRINTS" id="PR00419">
    <property type="entry name" value="ADXRDTASE"/>
</dbReference>
<feature type="signal peptide" evidence="1">
    <location>
        <begin position="1"/>
        <end position="24"/>
    </location>
</feature>
<organism evidence="4">
    <name type="scientific">Neodiprion lecontei</name>
    <name type="common">Redheaded pine sawfly</name>
    <dbReference type="NCBI Taxonomy" id="441921"/>
    <lineage>
        <taxon>Eukaryota</taxon>
        <taxon>Metazoa</taxon>
        <taxon>Ecdysozoa</taxon>
        <taxon>Arthropoda</taxon>
        <taxon>Hexapoda</taxon>
        <taxon>Insecta</taxon>
        <taxon>Pterygota</taxon>
        <taxon>Neoptera</taxon>
        <taxon>Endopterygota</taxon>
        <taxon>Hymenoptera</taxon>
        <taxon>Tenthredinoidea</taxon>
        <taxon>Diprionidae</taxon>
        <taxon>Diprioninae</taxon>
        <taxon>Neodiprion</taxon>
    </lineage>
</organism>
<protein>
    <submittedName>
        <fullName evidence="4">Spermine oxidase</fullName>
    </submittedName>
</protein>
<accession>A0A6J0C735</accession>
<dbReference type="SUPFAM" id="SSF54373">
    <property type="entry name" value="FAD-linked reductases, C-terminal domain"/>
    <property type="match status" value="1"/>
</dbReference>
<sequence>MGNVIIHRLYNVALIVCLIHLTLGDQPKIIIIGAGPAGIAAASKLYEHGFHNLTILEAESRIGGRVYTTWFDESWVDLGGQSVHGETGNIVFQIASPLGLLEVPDGNGGLDFNIHDSKGSQLPVDIADDLLELYLNVSAIAEKALEGNNGSMGDFFAPEFSRELLKYQTFNETVVKGLIKMFEGLTISTDSADNWNNISAKNFVGYADCPGSEIVNWKDRGYGTILDILMKKYPNPEEELPIMNNTLLNSEVVNVNYNATDKKVLIETNNGQKYTADHVIVTPSLGVLKEQYETLFTPQLPESKVKTIKGLSMGSAAKIYFAFKEPWWPANRSLVLLWDETDRREYENDPSKKWLLDLISFTVVPHRPRLLRAWINGAGARYMETLPESQAFDEAFALLDKFFGKSYNITKPTGHLRTNWNTNKHFRGAYSFRSMESERADVWANELAAPLLLDGKPIVMFAGEATNSQHWSTVHGAIDSGFREADRLIELYNTKNLSK</sequence>
<dbReference type="PANTHER" id="PTHR10742:SF398">
    <property type="entry name" value="AMINE OXIDASE DOMAIN-CONTAINING PROTEIN-RELATED"/>
    <property type="match status" value="1"/>
</dbReference>
<dbReference type="InterPro" id="IPR050281">
    <property type="entry name" value="Flavin_monoamine_oxidase"/>
</dbReference>
<dbReference type="Pfam" id="PF01593">
    <property type="entry name" value="Amino_oxidase"/>
    <property type="match status" value="1"/>
</dbReference>
<dbReference type="KEGG" id="nlo:107226755"/>
<evidence type="ECO:0000256" key="1">
    <source>
        <dbReference type="SAM" id="SignalP"/>
    </source>
</evidence>
<gene>
    <name evidence="4" type="primary">LOC107226755</name>
</gene>
<reference evidence="4" key="1">
    <citation type="submission" date="2025-08" db="UniProtKB">
        <authorList>
            <consortium name="RefSeq"/>
        </authorList>
    </citation>
    <scope>IDENTIFICATION</scope>
    <source>
        <tissue evidence="4">Thorax and Abdomen</tissue>
    </source>
</reference>
<evidence type="ECO:0000259" key="2">
    <source>
        <dbReference type="Pfam" id="PF01593"/>
    </source>
</evidence>
<evidence type="ECO:0000313" key="3">
    <source>
        <dbReference type="Proteomes" id="UP000829291"/>
    </source>
</evidence>